<proteinExistence type="predicted"/>
<dbReference type="KEGG" id="mpp:MICPUCDRAFT_60843"/>
<feature type="compositionally biased region" description="Basic and acidic residues" evidence="1">
    <location>
        <begin position="162"/>
        <end position="185"/>
    </location>
</feature>
<reference evidence="2 3" key="1">
    <citation type="journal article" date="2009" name="Science">
        <title>Green evolution and dynamic adaptations revealed by genomes of the marine picoeukaryotes Micromonas.</title>
        <authorList>
            <person name="Worden A.Z."/>
            <person name="Lee J.H."/>
            <person name="Mock T."/>
            <person name="Rouze P."/>
            <person name="Simmons M.P."/>
            <person name="Aerts A.L."/>
            <person name="Allen A.E."/>
            <person name="Cuvelier M.L."/>
            <person name="Derelle E."/>
            <person name="Everett M.V."/>
            <person name="Foulon E."/>
            <person name="Grimwood J."/>
            <person name="Gundlach H."/>
            <person name="Henrissat B."/>
            <person name="Napoli C."/>
            <person name="McDonald S.M."/>
            <person name="Parker M.S."/>
            <person name="Rombauts S."/>
            <person name="Salamov A."/>
            <person name="Von Dassow P."/>
            <person name="Badger J.H."/>
            <person name="Coutinho P.M."/>
            <person name="Demir E."/>
            <person name="Dubchak I."/>
            <person name="Gentemann C."/>
            <person name="Eikrem W."/>
            <person name="Gready J.E."/>
            <person name="John U."/>
            <person name="Lanier W."/>
            <person name="Lindquist E.A."/>
            <person name="Lucas S."/>
            <person name="Mayer K.F."/>
            <person name="Moreau H."/>
            <person name="Not F."/>
            <person name="Otillar R."/>
            <person name="Panaud O."/>
            <person name="Pangilinan J."/>
            <person name="Paulsen I."/>
            <person name="Piegu B."/>
            <person name="Poliakov A."/>
            <person name="Robbens S."/>
            <person name="Schmutz J."/>
            <person name="Toulza E."/>
            <person name="Wyss T."/>
            <person name="Zelensky A."/>
            <person name="Zhou K."/>
            <person name="Armbrust E.V."/>
            <person name="Bhattacharya D."/>
            <person name="Goodenough U.W."/>
            <person name="Van de Peer Y."/>
            <person name="Grigoriev I.V."/>
        </authorList>
    </citation>
    <scope>NUCLEOTIDE SEQUENCE [LARGE SCALE GENOMIC DNA]</scope>
    <source>
        <strain evidence="2 3">CCMP1545</strain>
    </source>
</reference>
<feature type="compositionally biased region" description="Low complexity" evidence="1">
    <location>
        <begin position="137"/>
        <end position="161"/>
    </location>
</feature>
<dbReference type="AlphaFoldDB" id="C1MZT3"/>
<name>C1MZT3_MICPC</name>
<organism evidence="3">
    <name type="scientific">Micromonas pusilla (strain CCMP1545)</name>
    <name type="common">Picoplanktonic green alga</name>
    <dbReference type="NCBI Taxonomy" id="564608"/>
    <lineage>
        <taxon>Eukaryota</taxon>
        <taxon>Viridiplantae</taxon>
        <taxon>Chlorophyta</taxon>
        <taxon>Mamiellophyceae</taxon>
        <taxon>Mamiellales</taxon>
        <taxon>Mamiellaceae</taxon>
        <taxon>Micromonas</taxon>
    </lineage>
</organism>
<feature type="compositionally biased region" description="Basic and acidic residues" evidence="1">
    <location>
        <begin position="214"/>
        <end position="232"/>
    </location>
</feature>
<evidence type="ECO:0000256" key="1">
    <source>
        <dbReference type="SAM" id="MobiDB-lite"/>
    </source>
</evidence>
<protein>
    <submittedName>
        <fullName evidence="2">Predicted protein</fullName>
    </submittedName>
</protein>
<gene>
    <name evidence="2" type="ORF">MICPUCDRAFT_60843</name>
</gene>
<feature type="compositionally biased region" description="Basic residues" evidence="1">
    <location>
        <begin position="127"/>
        <end position="136"/>
    </location>
</feature>
<evidence type="ECO:0000313" key="3">
    <source>
        <dbReference type="Proteomes" id="UP000001876"/>
    </source>
</evidence>
<dbReference type="RefSeq" id="XP_003061274.1">
    <property type="nucleotide sequence ID" value="XM_003061228.1"/>
</dbReference>
<sequence>MCCEHACDRGGRMQPGDLCLAIAFCNGAYEETLYRHPECALAIQYERAIRVHGALKDIPGVKDCGKGAAKTLEKCYDAAVAKADADFEKYLRFYVRKEEPSAEEDGDAALEADAAKHEHRATSPPPKRGKTPKKKSTATSASASASASTEAQAQRAAAAAVEAKEERSLAKAAARDARATARDSKSAIAGGGGVAASASASSAATRPNKRKRKAFEDAAKKMDEMKRESPAA</sequence>
<keyword evidence="3" id="KW-1185">Reference proteome</keyword>
<evidence type="ECO:0000313" key="2">
    <source>
        <dbReference type="EMBL" id="EEH54924.1"/>
    </source>
</evidence>
<dbReference type="EMBL" id="GG663743">
    <property type="protein sequence ID" value="EEH54924.1"/>
    <property type="molecule type" value="Genomic_DNA"/>
</dbReference>
<dbReference type="GeneID" id="9686713"/>
<dbReference type="Proteomes" id="UP000001876">
    <property type="component" value="Unassembled WGS sequence"/>
</dbReference>
<accession>C1MZT3</accession>
<feature type="region of interest" description="Disordered" evidence="1">
    <location>
        <begin position="102"/>
        <end position="232"/>
    </location>
</feature>
<feature type="compositionally biased region" description="Low complexity" evidence="1">
    <location>
        <begin position="195"/>
        <end position="204"/>
    </location>
</feature>